<dbReference type="EMBL" id="CP051205">
    <property type="protein sequence ID" value="QJB30816.1"/>
    <property type="molecule type" value="Genomic_DNA"/>
</dbReference>
<protein>
    <submittedName>
        <fullName evidence="2">TlpA family protein disulfide reductase</fullName>
    </submittedName>
</protein>
<keyword evidence="1" id="KW-0676">Redox-active center</keyword>
<evidence type="ECO:0000256" key="1">
    <source>
        <dbReference type="ARBA" id="ARBA00023284"/>
    </source>
</evidence>
<dbReference type="KEGG" id="coy:HF329_05680"/>
<evidence type="ECO:0000313" key="2">
    <source>
        <dbReference type="EMBL" id="QJB30816.1"/>
    </source>
</evidence>
<dbReference type="Gene3D" id="3.40.30.10">
    <property type="entry name" value="Glutaredoxin"/>
    <property type="match status" value="1"/>
</dbReference>
<dbReference type="InterPro" id="IPR036249">
    <property type="entry name" value="Thioredoxin-like_sf"/>
</dbReference>
<sequence length="417" mass="47858">MRIEKSSIQLFVLLISTYAGIAQKIDIGKPYHDILLKNIINHKDEKALLSSFNDKPLLIDFWFIGCAPCMELVPHIDSLQKANKGKFNVLLATFEDKNTVLAFIKKHPVFQNFPIVTDIERSDSLMLMFPHTKEPHEIWIDSGRTVRAITSSDKVTSKNLAVFLNGAPLSLPEKRELTPQQRSLPLFVIDRDFNDGKGQLFYSYISETDPKISNVSWGIQYEKENNTVKARCQNCLLQILYMIAYDIHGQNKFFLTGKSWDEHPGKKEAALKSFYSYELVMRDSSIAKARRVMRSSLDNYFSLQSEVRQVEVPCYVLSRLKDSSEFISKSASPANKLDSTSDKIIVNNIGIGFVADNGLYNNLEHEVINETNYEGRITVTIPRTRDLQKLKKELRKYGLDINLENRKREMIFLKNTD</sequence>
<dbReference type="SUPFAM" id="SSF52833">
    <property type="entry name" value="Thioredoxin-like"/>
    <property type="match status" value="1"/>
</dbReference>
<dbReference type="RefSeq" id="WP_168803094.1">
    <property type="nucleotide sequence ID" value="NZ_CP051205.1"/>
</dbReference>
<reference evidence="3" key="1">
    <citation type="submission" date="2020-04" db="EMBL/GenBank/DDBJ databases">
        <authorList>
            <person name="Kittiwongwattana C."/>
        </authorList>
    </citation>
    <scope>NUCLEOTIDE SEQUENCE [LARGE SCALE GENOMIC DNA]</scope>
    <source>
        <strain evidence="3">1310</strain>
    </source>
</reference>
<dbReference type="PANTHER" id="PTHR42852:SF13">
    <property type="entry name" value="PROTEIN DIPZ"/>
    <property type="match status" value="1"/>
</dbReference>
<dbReference type="Proteomes" id="UP000502421">
    <property type="component" value="Chromosome"/>
</dbReference>
<dbReference type="PROSITE" id="PS00194">
    <property type="entry name" value="THIOREDOXIN_1"/>
    <property type="match status" value="1"/>
</dbReference>
<name>A0AAE6ZD88_9BACT</name>
<dbReference type="CDD" id="cd02966">
    <property type="entry name" value="TlpA_like_family"/>
    <property type="match status" value="1"/>
</dbReference>
<dbReference type="InterPro" id="IPR017937">
    <property type="entry name" value="Thioredoxin_CS"/>
</dbReference>
<dbReference type="InterPro" id="IPR050553">
    <property type="entry name" value="Thioredoxin_ResA/DsbE_sf"/>
</dbReference>
<accession>A0AAE6ZD88</accession>
<evidence type="ECO:0000313" key="3">
    <source>
        <dbReference type="Proteomes" id="UP000502421"/>
    </source>
</evidence>
<organism evidence="2 3">
    <name type="scientific">Chitinophaga oryzae</name>
    <dbReference type="NCBI Taxonomy" id="2725414"/>
    <lineage>
        <taxon>Bacteria</taxon>
        <taxon>Pseudomonadati</taxon>
        <taxon>Bacteroidota</taxon>
        <taxon>Chitinophagia</taxon>
        <taxon>Chitinophagales</taxon>
        <taxon>Chitinophagaceae</taxon>
        <taxon>Chitinophaga</taxon>
    </lineage>
</organism>
<dbReference type="PANTHER" id="PTHR42852">
    <property type="entry name" value="THIOL:DISULFIDE INTERCHANGE PROTEIN DSBE"/>
    <property type="match status" value="1"/>
</dbReference>
<gene>
    <name evidence="2" type="ORF">HF329_05680</name>
</gene>
<proteinExistence type="predicted"/>
<dbReference type="AlphaFoldDB" id="A0AAE6ZD88"/>